<dbReference type="EMBL" id="JBJURJ010000001">
    <property type="protein sequence ID" value="MFM9327147.1"/>
    <property type="molecule type" value="Genomic_DNA"/>
</dbReference>
<gene>
    <name evidence="1" type="primary">lepB</name>
    <name evidence="1" type="ORF">ACI1P1_02435</name>
</gene>
<keyword evidence="2" id="KW-1185">Reference proteome</keyword>
<evidence type="ECO:0000313" key="2">
    <source>
        <dbReference type="Proteomes" id="UP001631969"/>
    </source>
</evidence>
<organism evidence="1 2">
    <name type="scientific">Paenibacillus mesotrionivorans</name>
    <dbReference type="NCBI Taxonomy" id="3160968"/>
    <lineage>
        <taxon>Bacteria</taxon>
        <taxon>Bacillati</taxon>
        <taxon>Bacillota</taxon>
        <taxon>Bacilli</taxon>
        <taxon>Bacillales</taxon>
        <taxon>Paenibacillaceae</taxon>
        <taxon>Paenibacillus</taxon>
    </lineage>
</organism>
<evidence type="ECO:0000313" key="1">
    <source>
        <dbReference type="EMBL" id="MFM9327147.1"/>
    </source>
</evidence>
<dbReference type="EC" id="3.4.21.89" evidence="1"/>
<reference evidence="1" key="1">
    <citation type="submission" date="2024-12" db="EMBL/GenBank/DDBJ databases">
        <authorList>
            <person name="Wu N."/>
        </authorList>
    </citation>
    <scope>NUCLEOTIDE SEQUENCE</scope>
    <source>
        <strain evidence="1">P15</strain>
    </source>
</reference>
<name>A0ACC7NYL0_9BACL</name>
<protein>
    <submittedName>
        <fullName evidence="1">Signal peptidase I</fullName>
        <ecNumber evidence="1">3.4.21.89</ecNumber>
    </submittedName>
</protein>
<keyword evidence="1" id="KW-0378">Hydrolase</keyword>
<sequence length="194" mass="22239">MEQEQQLPEQPAQAVSMKSEAWEWTKALFIAAVLVIIIRWFIFAPFIVDGPSMEPNFHTRERLIVNKIIYNIRTPERGEVVVFHAPTGVDYIKRVVALPGEKIKIQNNKVFINGEELKEPYLQEAVDDYKARTNSNYNVDFSEITVEEGKVFVMGDNRVNSQDSRAIGTVAFDKIVGRADVRFWPLAKLGFIKH</sequence>
<dbReference type="Proteomes" id="UP001631969">
    <property type="component" value="Unassembled WGS sequence"/>
</dbReference>
<proteinExistence type="predicted"/>
<comment type="caution">
    <text evidence="1">The sequence shown here is derived from an EMBL/GenBank/DDBJ whole genome shotgun (WGS) entry which is preliminary data.</text>
</comment>
<accession>A0ACC7NYL0</accession>